<evidence type="ECO:0008006" key="3">
    <source>
        <dbReference type="Google" id="ProtNLM"/>
    </source>
</evidence>
<sequence length="544" mass="61320">MESSSGSRTRVVVALDFGTTFSGISYALLTGNEAKSFFWKFDRGYSPKTPTRIEFSETPIEWFKLSLLHRDDLPSDVRNSRKFEELTEAREAINVTAVNATARYLGKIWKAFCEKLQYNIPDAEIQISVTVPVLWPLYARQAMEEALNRAGILNENVVLAPKFLIEPEAAALAFFSNAHYFETNISKLKPGDTVMICDCGGGTVDTAAYTISSIHPFRVKELRTGQCIFAGACLLDDGFMKLLKEKVEALISPRAFQALTKKDLHDITFMRWESFIKRRFEDGFPTQKIYLPIKWAASRQRRMPIGQGDDVTFTHADIASIFDPIVGKITHLIEKEMLEISAKLSKDVSYLVVAGGFGQNTYLRQKVAETVARVSPTTNILDYPKRDGWNAVSMGAVAKALQAQAIQQQVLVTSRIVRADWGVRAGHGNSIIRLVKENESLDATRPNRRNVPAEALSAEYHTGRDGFSIRVCRADQRKNESQVYRNVCRINWKTVDVGLKPDMNADLKAPLEIDFIWDGAEMEFSLFYDGVQQSSVEIEHYWNI</sequence>
<name>A0A8H5NDZ3_9HYPO</name>
<dbReference type="InterPro" id="IPR043129">
    <property type="entry name" value="ATPase_NBD"/>
</dbReference>
<dbReference type="EMBL" id="JAAOAQ010000184">
    <property type="protein sequence ID" value="KAF5562597.1"/>
    <property type="molecule type" value="Genomic_DNA"/>
</dbReference>
<accession>A0A8H5NDZ3</accession>
<dbReference type="SUPFAM" id="SSF53067">
    <property type="entry name" value="Actin-like ATPase domain"/>
    <property type="match status" value="2"/>
</dbReference>
<keyword evidence="2" id="KW-1185">Reference proteome</keyword>
<gene>
    <name evidence="1" type="ORF">FPHYL_5581</name>
</gene>
<evidence type="ECO:0000313" key="1">
    <source>
        <dbReference type="EMBL" id="KAF5562597.1"/>
    </source>
</evidence>
<dbReference type="PANTHER" id="PTHR14187">
    <property type="entry name" value="ALPHA KINASE/ELONGATION FACTOR 2 KINASE"/>
    <property type="match status" value="1"/>
</dbReference>
<dbReference type="AlphaFoldDB" id="A0A8H5NDZ3"/>
<dbReference type="OrthoDB" id="2963168at2759"/>
<dbReference type="Proteomes" id="UP000582016">
    <property type="component" value="Unassembled WGS sequence"/>
</dbReference>
<dbReference type="Gene3D" id="3.30.420.40">
    <property type="match status" value="2"/>
</dbReference>
<evidence type="ECO:0000313" key="2">
    <source>
        <dbReference type="Proteomes" id="UP000582016"/>
    </source>
</evidence>
<dbReference type="PANTHER" id="PTHR14187:SF5">
    <property type="entry name" value="HEAT SHOCK 70 KDA PROTEIN 12A"/>
    <property type="match status" value="1"/>
</dbReference>
<comment type="caution">
    <text evidence="1">The sequence shown here is derived from an EMBL/GenBank/DDBJ whole genome shotgun (WGS) entry which is preliminary data.</text>
</comment>
<dbReference type="CDD" id="cd10170">
    <property type="entry name" value="ASKHA_NBD_HSP70"/>
    <property type="match status" value="1"/>
</dbReference>
<organism evidence="1 2">
    <name type="scientific">Fusarium phyllophilum</name>
    <dbReference type="NCBI Taxonomy" id="47803"/>
    <lineage>
        <taxon>Eukaryota</taxon>
        <taxon>Fungi</taxon>
        <taxon>Dikarya</taxon>
        <taxon>Ascomycota</taxon>
        <taxon>Pezizomycotina</taxon>
        <taxon>Sordariomycetes</taxon>
        <taxon>Hypocreomycetidae</taxon>
        <taxon>Hypocreales</taxon>
        <taxon>Nectriaceae</taxon>
        <taxon>Fusarium</taxon>
        <taxon>Fusarium fujikuroi species complex</taxon>
    </lineage>
</organism>
<reference evidence="1 2" key="1">
    <citation type="submission" date="2020-05" db="EMBL/GenBank/DDBJ databases">
        <title>Identification and distribution of gene clusters putatively required for synthesis of sphingolipid metabolism inhibitors in phylogenetically diverse species of the filamentous fungus Fusarium.</title>
        <authorList>
            <person name="Kim H.-S."/>
            <person name="Busman M."/>
            <person name="Brown D.W."/>
            <person name="Divon H."/>
            <person name="Uhlig S."/>
            <person name="Proctor R.H."/>
        </authorList>
    </citation>
    <scope>NUCLEOTIDE SEQUENCE [LARGE SCALE GENOMIC DNA]</scope>
    <source>
        <strain evidence="1 2">NRRL 13617</strain>
    </source>
</reference>
<proteinExistence type="predicted"/>
<protein>
    <recommendedName>
        <fullName evidence="3">Actin-like ATPase domain-containing protein</fullName>
    </recommendedName>
</protein>
<dbReference type="Gene3D" id="3.90.640.10">
    <property type="entry name" value="Actin, Chain A, domain 4"/>
    <property type="match status" value="1"/>
</dbReference>